<protein>
    <recommendedName>
        <fullName evidence="4">Fe2OG dioxygenase domain-containing protein</fullName>
    </recommendedName>
</protein>
<evidence type="ECO:0000259" key="4">
    <source>
        <dbReference type="PROSITE" id="PS51471"/>
    </source>
</evidence>
<dbReference type="PANTHER" id="PTHR47990">
    <property type="entry name" value="2-OXOGLUTARATE (2OG) AND FE(II)-DEPENDENT OXYGENASE SUPERFAMILY PROTEIN-RELATED"/>
    <property type="match status" value="1"/>
</dbReference>
<evidence type="ECO:0000256" key="3">
    <source>
        <dbReference type="SAM" id="MobiDB-lite"/>
    </source>
</evidence>
<dbReference type="InterPro" id="IPR005123">
    <property type="entry name" value="Oxoglu/Fe-dep_dioxygenase_dom"/>
</dbReference>
<keyword evidence="2" id="KW-0479">Metal-binding</keyword>
<accession>A0A1L9X4X5</accession>
<dbReference type="InterPro" id="IPR026992">
    <property type="entry name" value="DIOX_N"/>
</dbReference>
<reference evidence="6" key="1">
    <citation type="journal article" date="2017" name="Genome Biol.">
        <title>Comparative genomics reveals high biological diversity and specific adaptations in the industrially and medically important fungal genus Aspergillus.</title>
        <authorList>
            <person name="de Vries R.P."/>
            <person name="Riley R."/>
            <person name="Wiebenga A."/>
            <person name="Aguilar-Osorio G."/>
            <person name="Amillis S."/>
            <person name="Uchima C.A."/>
            <person name="Anderluh G."/>
            <person name="Asadollahi M."/>
            <person name="Askin M."/>
            <person name="Barry K."/>
            <person name="Battaglia E."/>
            <person name="Bayram O."/>
            <person name="Benocci T."/>
            <person name="Braus-Stromeyer S.A."/>
            <person name="Caldana C."/>
            <person name="Canovas D."/>
            <person name="Cerqueira G.C."/>
            <person name="Chen F."/>
            <person name="Chen W."/>
            <person name="Choi C."/>
            <person name="Clum A."/>
            <person name="Dos Santos R.A."/>
            <person name="Damasio A.R."/>
            <person name="Diallinas G."/>
            <person name="Emri T."/>
            <person name="Fekete E."/>
            <person name="Flipphi M."/>
            <person name="Freyberg S."/>
            <person name="Gallo A."/>
            <person name="Gournas C."/>
            <person name="Habgood R."/>
            <person name="Hainaut M."/>
            <person name="Harispe M.L."/>
            <person name="Henrissat B."/>
            <person name="Hilden K.S."/>
            <person name="Hope R."/>
            <person name="Hossain A."/>
            <person name="Karabika E."/>
            <person name="Karaffa L."/>
            <person name="Karanyi Z."/>
            <person name="Krasevec N."/>
            <person name="Kuo A."/>
            <person name="Kusch H."/>
            <person name="LaButti K."/>
            <person name="Lagendijk E.L."/>
            <person name="Lapidus A."/>
            <person name="Levasseur A."/>
            <person name="Lindquist E."/>
            <person name="Lipzen A."/>
            <person name="Logrieco A.F."/>
            <person name="MacCabe A."/>
            <person name="Maekelae M.R."/>
            <person name="Malavazi I."/>
            <person name="Melin P."/>
            <person name="Meyer V."/>
            <person name="Mielnichuk N."/>
            <person name="Miskei M."/>
            <person name="Molnar A.P."/>
            <person name="Mule G."/>
            <person name="Ngan C.Y."/>
            <person name="Orejas M."/>
            <person name="Orosz E."/>
            <person name="Ouedraogo J.P."/>
            <person name="Overkamp K.M."/>
            <person name="Park H.-S."/>
            <person name="Perrone G."/>
            <person name="Piumi F."/>
            <person name="Punt P.J."/>
            <person name="Ram A.F."/>
            <person name="Ramon A."/>
            <person name="Rauscher S."/>
            <person name="Record E."/>
            <person name="Riano-Pachon D.M."/>
            <person name="Robert V."/>
            <person name="Roehrig J."/>
            <person name="Ruller R."/>
            <person name="Salamov A."/>
            <person name="Salih N.S."/>
            <person name="Samson R.A."/>
            <person name="Sandor E."/>
            <person name="Sanguinetti M."/>
            <person name="Schuetze T."/>
            <person name="Sepcic K."/>
            <person name="Shelest E."/>
            <person name="Sherlock G."/>
            <person name="Sophianopoulou V."/>
            <person name="Squina F.M."/>
            <person name="Sun H."/>
            <person name="Susca A."/>
            <person name="Todd R.B."/>
            <person name="Tsang A."/>
            <person name="Unkles S.E."/>
            <person name="van de Wiele N."/>
            <person name="van Rossen-Uffink D."/>
            <person name="Oliveira J.V."/>
            <person name="Vesth T.C."/>
            <person name="Visser J."/>
            <person name="Yu J.-H."/>
            <person name="Zhou M."/>
            <person name="Andersen M.R."/>
            <person name="Archer D.B."/>
            <person name="Baker S.E."/>
            <person name="Benoit I."/>
            <person name="Brakhage A.A."/>
            <person name="Braus G.H."/>
            <person name="Fischer R."/>
            <person name="Frisvad J.C."/>
            <person name="Goldman G.H."/>
            <person name="Houbraken J."/>
            <person name="Oakley B."/>
            <person name="Pocsi I."/>
            <person name="Scazzocchio C."/>
            <person name="Seiboth B."/>
            <person name="vanKuyk P.A."/>
            <person name="Wortman J."/>
            <person name="Dyer P.S."/>
            <person name="Grigoriev I.V."/>
        </authorList>
    </citation>
    <scope>NUCLEOTIDE SEQUENCE [LARGE SCALE GENOMIC DNA]</scope>
    <source>
        <strain evidence="6">ATCC 16872 / CBS 172.66 / WB 5094</strain>
    </source>
</reference>
<dbReference type="EMBL" id="KV878971">
    <property type="protein sequence ID" value="OJK03497.1"/>
    <property type="molecule type" value="Genomic_DNA"/>
</dbReference>
<dbReference type="RefSeq" id="XP_020059836.1">
    <property type="nucleotide sequence ID" value="XM_020195535.1"/>
</dbReference>
<dbReference type="OrthoDB" id="288590at2759"/>
<dbReference type="AlphaFoldDB" id="A0A1L9X4X5"/>
<feature type="region of interest" description="Disordered" evidence="3">
    <location>
        <begin position="65"/>
        <end position="100"/>
    </location>
</feature>
<sequence>MPIKSLDFRLYCSDNAQERQRFSEDLCETLSVYGFAKIRNSSLSRQMIDRLFEFNKRFFDLPNSSKAKAAHPEAPNPHRGWSAVGKETLKGTRDDEQGKKLNDGYQEYRESFDQGAASDTLFPNRWPDETDLPGFRAFMEDIYDRFHELHTHLLRAITAGLGLSIDDHYLLSKHQCNTSELRLLHYPAIPRRTMRAGGGMRIGEHSDFGTLTLLLQDSVGGLQVEDQRHGPLGKFIPIGSENVYEVIVNVGDCLQRWTNRALRSANHRVTLPEAKGAAEEDDENAMLPRRYSVAYFGKPDRHVLVDTLPEFVRPGAIPEYTDGLTTLQYNQLKLARTYG</sequence>
<keyword evidence="2" id="KW-0560">Oxidoreductase</keyword>
<dbReference type="VEuPathDB" id="FungiDB:ASPACDRAFT_111281"/>
<organism evidence="5 6">
    <name type="scientific">Aspergillus aculeatus (strain ATCC 16872 / CBS 172.66 / WB 5094)</name>
    <dbReference type="NCBI Taxonomy" id="690307"/>
    <lineage>
        <taxon>Eukaryota</taxon>
        <taxon>Fungi</taxon>
        <taxon>Dikarya</taxon>
        <taxon>Ascomycota</taxon>
        <taxon>Pezizomycotina</taxon>
        <taxon>Eurotiomycetes</taxon>
        <taxon>Eurotiomycetidae</taxon>
        <taxon>Eurotiales</taxon>
        <taxon>Aspergillaceae</taxon>
        <taxon>Aspergillus</taxon>
        <taxon>Aspergillus subgen. Circumdati</taxon>
    </lineage>
</organism>
<evidence type="ECO:0000313" key="5">
    <source>
        <dbReference type="EMBL" id="OJK03497.1"/>
    </source>
</evidence>
<dbReference type="SUPFAM" id="SSF51197">
    <property type="entry name" value="Clavaminate synthase-like"/>
    <property type="match status" value="1"/>
</dbReference>
<dbReference type="GO" id="GO:0046872">
    <property type="term" value="F:metal ion binding"/>
    <property type="evidence" value="ECO:0007669"/>
    <property type="project" value="UniProtKB-KW"/>
</dbReference>
<dbReference type="Pfam" id="PF03171">
    <property type="entry name" value="2OG-FeII_Oxy"/>
    <property type="match status" value="1"/>
</dbReference>
<evidence type="ECO:0000256" key="1">
    <source>
        <dbReference type="ARBA" id="ARBA00008056"/>
    </source>
</evidence>
<dbReference type="Gene3D" id="2.60.120.330">
    <property type="entry name" value="B-lactam Antibiotic, Isopenicillin N Synthase, Chain"/>
    <property type="match status" value="1"/>
</dbReference>
<dbReference type="OMA" id="VDNIWVA"/>
<dbReference type="PROSITE" id="PS51471">
    <property type="entry name" value="FE2OG_OXY"/>
    <property type="match status" value="1"/>
</dbReference>
<dbReference type="Pfam" id="PF14226">
    <property type="entry name" value="DIOX_N"/>
    <property type="match status" value="1"/>
</dbReference>
<dbReference type="InterPro" id="IPR044861">
    <property type="entry name" value="IPNS-like_FE2OG_OXY"/>
</dbReference>
<feature type="domain" description="Fe2OG dioxygenase" evidence="4">
    <location>
        <begin position="177"/>
        <end position="299"/>
    </location>
</feature>
<keyword evidence="2" id="KW-0408">Iron</keyword>
<proteinExistence type="inferred from homology"/>
<dbReference type="GO" id="GO:0044283">
    <property type="term" value="P:small molecule biosynthetic process"/>
    <property type="evidence" value="ECO:0007669"/>
    <property type="project" value="UniProtKB-ARBA"/>
</dbReference>
<dbReference type="GO" id="GO:0016491">
    <property type="term" value="F:oxidoreductase activity"/>
    <property type="evidence" value="ECO:0007669"/>
    <property type="project" value="UniProtKB-KW"/>
</dbReference>
<dbReference type="Proteomes" id="UP000184546">
    <property type="component" value="Unassembled WGS sequence"/>
</dbReference>
<dbReference type="STRING" id="690307.A0A1L9X4X5"/>
<dbReference type="InterPro" id="IPR027443">
    <property type="entry name" value="IPNS-like_sf"/>
</dbReference>
<dbReference type="GeneID" id="30969349"/>
<name>A0A1L9X4X5_ASPA1</name>
<evidence type="ECO:0000256" key="2">
    <source>
        <dbReference type="RuleBase" id="RU003682"/>
    </source>
</evidence>
<dbReference type="InterPro" id="IPR050231">
    <property type="entry name" value="Iron_ascorbate_oxido_reductase"/>
</dbReference>
<evidence type="ECO:0000313" key="6">
    <source>
        <dbReference type="Proteomes" id="UP000184546"/>
    </source>
</evidence>
<gene>
    <name evidence="5" type="ORF">ASPACDRAFT_111281</name>
</gene>
<keyword evidence="6" id="KW-1185">Reference proteome</keyword>
<comment type="similarity">
    <text evidence="1 2">Belongs to the iron/ascorbate-dependent oxidoreductase family.</text>
</comment>
<feature type="compositionally biased region" description="Basic and acidic residues" evidence="3">
    <location>
        <begin position="87"/>
        <end position="100"/>
    </location>
</feature>